<sequence>MILYLKFNNFLKRVPEIILHQCFIPKIAEVTETRIEPAIWYKVLMLDSMLIDCDNRRVFWTVEYLPKQSNFHSVEESRIPVDSILEYFSTQESLFEDTECYDYDTFVGELFDMAAEIARQYVQGQINNDLRLRILQLLHCFILPKIKLKVIHMQYLEFALKLVDQELKDVEENIQHKDTAKRNMENSLRKQREKMMQTDDFTKELFVATCNREFLEFFLTHIIRDVKKAHEKLVLLQEEIDNLRSSSNEQNQQNLSDIRKKRDLEHDEITKLQTVRETIKNVIGRPHVKKKKRKLPKKTQDSIIFQEIYVEISRRYQNDVSDIHELLLGKLKMQSVREAIYLTMEELHEEGESVGYHHKHGTNQAETDILDQNLRPTEWLTLEEKVQNLFDLNHDGFQSKFDKFCESVIDKCQQVIAERNMFGVLEDTKSEQETGTCTVPGKNLECDLLVTPTSAQFLNLMGRASQCRRSYDSQSVHSRGSSRIDSLALSQGIPQEALEGITKSIMENLTEMSKDIAVEISDENEKVPRTLVTKMYISYERRVAEKLMPKLAELYIIKFESNIQSLRKWLAHVTLADIGIDDTAVQKLIAPKKVSSVYILEQEMGSLNVDEAMKHPHSEDDWHHESQRSLRLRKCSLTTLYEYVDHDCDNMPEFFDHNPLEWSEDIEIQVNSSEGSESSECLENSVGLSESPDSQGILTFVEESDNYRGHFNKMDESSDYQDDSGKVQTRSSPAESQYVLMKLEKHNQSQNVHEINCLSCINDIDVTDDKGEKIYVEMRSPRQHRSHDVVFNGNGDVPADSSVSPMYTNFVACFDKFEGFFSKMISSTSIFKKLRHITKAVRYTEEQLRGIRDKNGDSSPVMSDDLLTTIIILLVRMNPELMHHLYAHLNLVIALLPQFLAGNAHDYALVTLYGAFQYLNDQFTLYKTRQS</sequence>
<feature type="region of interest" description="Disordered" evidence="2">
    <location>
        <begin position="709"/>
        <end position="733"/>
    </location>
</feature>
<dbReference type="SUPFAM" id="SSF109993">
    <property type="entry name" value="VPS9 domain"/>
    <property type="match status" value="1"/>
</dbReference>
<reference evidence="4 5" key="1">
    <citation type="submission" date="2024-11" db="EMBL/GenBank/DDBJ databases">
        <title>Chromosome-level genome assembly of the freshwater bivalve Anodonta woodiana.</title>
        <authorList>
            <person name="Chen X."/>
        </authorList>
    </citation>
    <scope>NUCLEOTIDE SEQUENCE [LARGE SCALE GENOMIC DNA]</scope>
    <source>
        <strain evidence="4">MN2024</strain>
        <tissue evidence="4">Gills</tissue>
    </source>
</reference>
<feature type="compositionally biased region" description="Low complexity" evidence="2">
    <location>
        <begin position="673"/>
        <end position="685"/>
    </location>
</feature>
<feature type="coiled-coil region" evidence="1">
    <location>
        <begin position="226"/>
        <end position="253"/>
    </location>
</feature>
<dbReference type="Gene3D" id="1.20.1050.80">
    <property type="entry name" value="VPS9 domain"/>
    <property type="match status" value="1"/>
</dbReference>
<feature type="domain" description="VPS9" evidence="3">
    <location>
        <begin position="785"/>
        <end position="928"/>
    </location>
</feature>
<dbReference type="PROSITE" id="PS51205">
    <property type="entry name" value="VPS9"/>
    <property type="match status" value="1"/>
</dbReference>
<evidence type="ECO:0000256" key="2">
    <source>
        <dbReference type="SAM" id="MobiDB-lite"/>
    </source>
</evidence>
<dbReference type="InterPro" id="IPR037191">
    <property type="entry name" value="VPS9_dom_sf"/>
</dbReference>
<comment type="caution">
    <text evidence="4">The sequence shown here is derived from an EMBL/GenBank/DDBJ whole genome shotgun (WGS) entry which is preliminary data.</text>
</comment>
<keyword evidence="5" id="KW-1185">Reference proteome</keyword>
<name>A0ABD3WA04_SINWO</name>
<dbReference type="InterPro" id="IPR003123">
    <property type="entry name" value="VPS9"/>
</dbReference>
<protein>
    <recommendedName>
        <fullName evidence="3">VPS9 domain-containing protein</fullName>
    </recommendedName>
</protein>
<dbReference type="Proteomes" id="UP001634394">
    <property type="component" value="Unassembled WGS sequence"/>
</dbReference>
<evidence type="ECO:0000313" key="4">
    <source>
        <dbReference type="EMBL" id="KAL3870345.1"/>
    </source>
</evidence>
<dbReference type="EMBL" id="JBJQND010000007">
    <property type="protein sequence ID" value="KAL3870345.1"/>
    <property type="molecule type" value="Genomic_DNA"/>
</dbReference>
<gene>
    <name evidence="4" type="ORF">ACJMK2_038419</name>
</gene>
<evidence type="ECO:0000259" key="3">
    <source>
        <dbReference type="PROSITE" id="PS51205"/>
    </source>
</evidence>
<keyword evidence="1" id="KW-0175">Coiled coil</keyword>
<accession>A0ABD3WA04</accession>
<dbReference type="AlphaFoldDB" id="A0ABD3WA04"/>
<organism evidence="4 5">
    <name type="scientific">Sinanodonta woodiana</name>
    <name type="common">Chinese pond mussel</name>
    <name type="synonym">Anodonta woodiana</name>
    <dbReference type="NCBI Taxonomy" id="1069815"/>
    <lineage>
        <taxon>Eukaryota</taxon>
        <taxon>Metazoa</taxon>
        <taxon>Spiralia</taxon>
        <taxon>Lophotrochozoa</taxon>
        <taxon>Mollusca</taxon>
        <taxon>Bivalvia</taxon>
        <taxon>Autobranchia</taxon>
        <taxon>Heteroconchia</taxon>
        <taxon>Palaeoheterodonta</taxon>
        <taxon>Unionida</taxon>
        <taxon>Unionoidea</taxon>
        <taxon>Unionidae</taxon>
        <taxon>Unioninae</taxon>
        <taxon>Sinanodonta</taxon>
    </lineage>
</organism>
<evidence type="ECO:0000313" key="5">
    <source>
        <dbReference type="Proteomes" id="UP001634394"/>
    </source>
</evidence>
<evidence type="ECO:0000256" key="1">
    <source>
        <dbReference type="SAM" id="Coils"/>
    </source>
</evidence>
<proteinExistence type="predicted"/>
<feature type="region of interest" description="Disordered" evidence="2">
    <location>
        <begin position="673"/>
        <end position="694"/>
    </location>
</feature>